<evidence type="ECO:0000313" key="2">
    <source>
        <dbReference type="EMBL" id="KAK3582759.1"/>
    </source>
</evidence>
<proteinExistence type="predicted"/>
<sequence>MDDRNNCDDNKSFIVNKCYIFADDKFKSLYHGFLDPYDPFFYEGETLYSEYFPDALEVDVTKWNQYLDGEGKEQHVKVDNLDTCFKSDPGLDSCHCSSDIDLVPLPLSTTLISGQKIPDIRTSSDSNSSRSLNTVESLSKDAVFSPTTSSETEKETTNETDSIEAVYNEAYCPSNSLSARNTFLRDHTYTEVVSDISEPNTCRPKFISRDSFSSFTSLTNSNDESSGEYSTSCPPSSEAGIQESYLKIKDAISDGSWNFSTNINVSATPNLASTLENSEKPLVGMICSVDDGSALAERSGDPKCPSNYDINIANDFEMSTDSARIPIATLSSNEQNPLYSEAMNTIRDTEITSKYSTEQNNSFPDTIIAPEYFDHLAEAVSSALKAVEDPFVGVNTVEEELMKLDCTSPLSMETQNNCHQTDHDLRQQVVEPNVKEERHMDRQDPCCSNVSDASDLESIKFKNIQPLEVIDGNKTLRVWKSADGKILCQMLVSPETMSKECWRIAPHVRNNKEEAFMDQKKSFKMPNGSLGLPIAELENACRFKAYADTALKDQVEKREEVASTEIFTVQCVVSETFSQTSGEPTNKNSIIQTDPSFTKFKSWGSSTCVNCQMLSESSTVTSLSTSEDASHLFRPLPLTSSDLYTDLTNSNDVTVSSLDMGTSESTLSHNFSGDGDSSSFLMNQEFHTNEDTFVENKTSSNLQCIPKTTGMRSVKEETHAQVEGELDVEGNTRIAEVYVGHDLDSFGSQDDLNTNCNDQQFLNIKPSDETLKDMKKLPEDKNFNVLIVKEENASIHNDDKSGAICSIENKDRMSSPYKRRRSSSGVRVTKTTRRRFVL</sequence>
<comment type="caution">
    <text evidence="2">The sequence shown here is derived from an EMBL/GenBank/DDBJ whole genome shotgun (WGS) entry which is preliminary data.</text>
</comment>
<reference evidence="2" key="1">
    <citation type="journal article" date="2021" name="Genome Biol. Evol.">
        <title>A High-Quality Reference Genome for a Parasitic Bivalve with Doubly Uniparental Inheritance (Bivalvia: Unionida).</title>
        <authorList>
            <person name="Smith C.H."/>
        </authorList>
    </citation>
    <scope>NUCLEOTIDE SEQUENCE</scope>
    <source>
        <strain evidence="2">CHS0354</strain>
    </source>
</reference>
<dbReference type="AlphaFoldDB" id="A0AAE0S027"/>
<gene>
    <name evidence="2" type="ORF">CHS0354_015284</name>
</gene>
<evidence type="ECO:0000256" key="1">
    <source>
        <dbReference type="SAM" id="MobiDB-lite"/>
    </source>
</evidence>
<keyword evidence="3" id="KW-1185">Reference proteome</keyword>
<evidence type="ECO:0000313" key="3">
    <source>
        <dbReference type="Proteomes" id="UP001195483"/>
    </source>
</evidence>
<reference evidence="2" key="3">
    <citation type="submission" date="2023-05" db="EMBL/GenBank/DDBJ databases">
        <authorList>
            <person name="Smith C.H."/>
        </authorList>
    </citation>
    <scope>NUCLEOTIDE SEQUENCE</scope>
    <source>
        <strain evidence="2">CHS0354</strain>
        <tissue evidence="2">Mantle</tissue>
    </source>
</reference>
<name>A0AAE0S027_9BIVA</name>
<dbReference type="EMBL" id="JAEAOA010000947">
    <property type="protein sequence ID" value="KAK3582759.1"/>
    <property type="molecule type" value="Genomic_DNA"/>
</dbReference>
<reference evidence="2" key="2">
    <citation type="journal article" date="2021" name="Genome Biol. Evol.">
        <title>Developing a high-quality reference genome for a parasitic bivalve with doubly uniparental inheritance (Bivalvia: Unionida).</title>
        <authorList>
            <person name="Smith C.H."/>
        </authorList>
    </citation>
    <scope>NUCLEOTIDE SEQUENCE</scope>
    <source>
        <strain evidence="2">CHS0354</strain>
        <tissue evidence="2">Mantle</tissue>
    </source>
</reference>
<accession>A0AAE0S027</accession>
<protein>
    <submittedName>
        <fullName evidence="2">Uncharacterized protein</fullName>
    </submittedName>
</protein>
<feature type="region of interest" description="Disordered" evidence="1">
    <location>
        <begin position="140"/>
        <end position="160"/>
    </location>
</feature>
<organism evidence="2 3">
    <name type="scientific">Potamilus streckersoni</name>
    <dbReference type="NCBI Taxonomy" id="2493646"/>
    <lineage>
        <taxon>Eukaryota</taxon>
        <taxon>Metazoa</taxon>
        <taxon>Spiralia</taxon>
        <taxon>Lophotrochozoa</taxon>
        <taxon>Mollusca</taxon>
        <taxon>Bivalvia</taxon>
        <taxon>Autobranchia</taxon>
        <taxon>Heteroconchia</taxon>
        <taxon>Palaeoheterodonta</taxon>
        <taxon>Unionida</taxon>
        <taxon>Unionoidea</taxon>
        <taxon>Unionidae</taxon>
        <taxon>Ambleminae</taxon>
        <taxon>Lampsilini</taxon>
        <taxon>Potamilus</taxon>
    </lineage>
</organism>
<dbReference type="Proteomes" id="UP001195483">
    <property type="component" value="Unassembled WGS sequence"/>
</dbReference>
<feature type="region of interest" description="Disordered" evidence="1">
    <location>
        <begin position="217"/>
        <end position="238"/>
    </location>
</feature>